<dbReference type="EMBL" id="FMWP01000048">
    <property type="protein sequence ID" value="SCZ93882.1"/>
    <property type="molecule type" value="Genomic_DNA"/>
</dbReference>
<dbReference type="OrthoDB" id="2536813at2759"/>
<feature type="region of interest" description="Disordered" evidence="1">
    <location>
        <begin position="167"/>
        <end position="220"/>
    </location>
</feature>
<keyword evidence="3" id="KW-1185">Reference proteome</keyword>
<accession>A0A2X0KJL9</accession>
<dbReference type="Proteomes" id="UP000249723">
    <property type="component" value="Unassembled WGS sequence"/>
</dbReference>
<organism evidence="2 3">
    <name type="scientific">Microbotryum saponariae</name>
    <dbReference type="NCBI Taxonomy" id="289078"/>
    <lineage>
        <taxon>Eukaryota</taxon>
        <taxon>Fungi</taxon>
        <taxon>Dikarya</taxon>
        <taxon>Basidiomycota</taxon>
        <taxon>Pucciniomycotina</taxon>
        <taxon>Microbotryomycetes</taxon>
        <taxon>Microbotryales</taxon>
        <taxon>Microbotryaceae</taxon>
        <taxon>Microbotryum</taxon>
    </lineage>
</organism>
<evidence type="ECO:0000256" key="1">
    <source>
        <dbReference type="SAM" id="MobiDB-lite"/>
    </source>
</evidence>
<gene>
    <name evidence="2" type="ORF">BZ3500_MVSOF-1268-A1-R1_CHR6-3G08949</name>
</gene>
<protein>
    <submittedName>
        <fullName evidence="2">BZ3500_MvSof-1268-A1-R1_Chr6-3g08949 protein</fullName>
    </submittedName>
</protein>
<dbReference type="STRING" id="289078.A0A2X0KJL9"/>
<feature type="region of interest" description="Disordered" evidence="1">
    <location>
        <begin position="259"/>
        <end position="300"/>
    </location>
</feature>
<sequence>MLEDDLDVYGEADHSPDPYYAAGGAVQMQQINEYGNLDRSNTMGSQGSLALPTLARNGTLGTPRPPSGLIQHVAYQQQHQQQHHMMAPTNFGPGQVLPSMPPPIAYPTGQAAGTGLNYANSMSGLSRSESGGAFGSGPYRAPSNDRQVWQPAGLDRQGSIISVYSTRSDQPHAGAPNGYSSHGAGGVSDEQAQRLSLVREEHESDTQSLSYPIVRSGTPTNSNVQQTFFSHRHEDSFDGASSMNGTTGTVLTSLHGYESWTGSRPAPSDGGPTRRLSVVNGGLNDFDREEGEGYHGAYRR</sequence>
<evidence type="ECO:0000313" key="2">
    <source>
        <dbReference type="EMBL" id="SCZ93882.1"/>
    </source>
</evidence>
<dbReference type="AlphaFoldDB" id="A0A2X0KJL9"/>
<reference evidence="3" key="1">
    <citation type="submission" date="2016-10" db="EMBL/GenBank/DDBJ databases">
        <authorList>
            <person name="Jeantristanb JTB J.-T."/>
            <person name="Ricardo R."/>
        </authorList>
    </citation>
    <scope>NUCLEOTIDE SEQUENCE [LARGE SCALE GENOMIC DNA]</scope>
</reference>
<proteinExistence type="predicted"/>
<name>A0A2X0KJL9_9BASI</name>
<evidence type="ECO:0000313" key="3">
    <source>
        <dbReference type="Proteomes" id="UP000249723"/>
    </source>
</evidence>